<dbReference type="SUPFAM" id="SSF52833">
    <property type="entry name" value="Thioredoxin-like"/>
    <property type="match status" value="1"/>
</dbReference>
<feature type="signal peptide" evidence="1">
    <location>
        <begin position="1"/>
        <end position="21"/>
    </location>
</feature>
<evidence type="ECO:0000256" key="1">
    <source>
        <dbReference type="SAM" id="SignalP"/>
    </source>
</evidence>
<dbReference type="Gene3D" id="3.40.30.10">
    <property type="entry name" value="Glutaredoxin"/>
    <property type="match status" value="1"/>
</dbReference>
<dbReference type="InterPro" id="IPR036249">
    <property type="entry name" value="Thioredoxin-like_sf"/>
</dbReference>
<dbReference type="Proteomes" id="UP000321926">
    <property type="component" value="Unassembled WGS sequence"/>
</dbReference>
<dbReference type="RefSeq" id="WP_147921137.1">
    <property type="nucleotide sequence ID" value="NZ_VRTY01000022.1"/>
</dbReference>
<name>A0A5C8KAE9_9BACT</name>
<keyword evidence="1" id="KW-0732">Signal</keyword>
<feature type="chain" id="PRO_5022953400" evidence="1">
    <location>
        <begin position="22"/>
        <end position="420"/>
    </location>
</feature>
<keyword evidence="4" id="KW-1185">Reference proteome</keyword>
<organism evidence="3 4">
    <name type="scientific">Pontibacter qinzhouensis</name>
    <dbReference type="NCBI Taxonomy" id="2603253"/>
    <lineage>
        <taxon>Bacteria</taxon>
        <taxon>Pseudomonadati</taxon>
        <taxon>Bacteroidota</taxon>
        <taxon>Cytophagia</taxon>
        <taxon>Cytophagales</taxon>
        <taxon>Hymenobacteraceae</taxon>
        <taxon>Pontibacter</taxon>
    </lineage>
</organism>
<dbReference type="AlphaFoldDB" id="A0A5C8KAE9"/>
<dbReference type="PANTHER" id="PTHR42852">
    <property type="entry name" value="THIOL:DISULFIDE INTERCHANGE PROTEIN DSBE"/>
    <property type="match status" value="1"/>
</dbReference>
<dbReference type="PROSITE" id="PS51257">
    <property type="entry name" value="PROKAR_LIPOPROTEIN"/>
    <property type="match status" value="1"/>
</dbReference>
<feature type="domain" description="Thioredoxin" evidence="2">
    <location>
        <begin position="255"/>
        <end position="418"/>
    </location>
</feature>
<dbReference type="CDD" id="cd02966">
    <property type="entry name" value="TlpA_like_family"/>
    <property type="match status" value="1"/>
</dbReference>
<dbReference type="GO" id="GO:0016491">
    <property type="term" value="F:oxidoreductase activity"/>
    <property type="evidence" value="ECO:0007669"/>
    <property type="project" value="InterPro"/>
</dbReference>
<evidence type="ECO:0000313" key="4">
    <source>
        <dbReference type="Proteomes" id="UP000321926"/>
    </source>
</evidence>
<comment type="caution">
    <text evidence="3">The sequence shown here is derived from an EMBL/GenBank/DDBJ whole genome shotgun (WGS) entry which is preliminary data.</text>
</comment>
<reference evidence="3 4" key="1">
    <citation type="submission" date="2019-08" db="EMBL/GenBank/DDBJ databases">
        <authorList>
            <person name="Shi S."/>
        </authorList>
    </citation>
    <scope>NUCLEOTIDE SEQUENCE [LARGE SCALE GENOMIC DNA]</scope>
    <source>
        <strain evidence="3 4">GY10130</strain>
    </source>
</reference>
<dbReference type="OrthoDB" id="616241at2"/>
<protein>
    <submittedName>
        <fullName evidence="3">TlpA family protein disulfide reductase</fullName>
    </submittedName>
</protein>
<evidence type="ECO:0000313" key="3">
    <source>
        <dbReference type="EMBL" id="TXK48711.1"/>
    </source>
</evidence>
<sequence>MKFLYNNTPIRLFLFLGVALAQVLTSCSSSTSDATTIAAGTWRAVLVTQGQQIPFLLEASEMEGKPVLYLINGEERILLDDIAQQGDSIRIGLHIFDADLIAKVEGDKMAGRLVKHDTPSYYGIPFTASRGQNYRFSENPAPATYNYAGKWEVTFADTTGKTTNAVGVFEQDQNSLTGTFLTETGDYRYLAGEVAGDKLALSAFDGNHVYLFTAVPADANSVKGEFFSGITGYRTWTATRNENAALTHADSLTFLKPGYDQLAFSFPNLEGKNVSLSDPKYKNKVVVVQLLGTWCPNCMDETQYLAPFHKENQKRGFEVIGLGFERSPEFEKAAARLLKMKERLNIGYELLVAGPADNKAAAEALPALNHVMSFPTTIIVDRKGKVRKIHTGFSGPGTGAYYEEWVTDFNNTIDKLLAEG</sequence>
<dbReference type="PANTHER" id="PTHR42852:SF13">
    <property type="entry name" value="PROTEIN DIPZ"/>
    <property type="match status" value="1"/>
</dbReference>
<evidence type="ECO:0000259" key="2">
    <source>
        <dbReference type="PROSITE" id="PS51352"/>
    </source>
</evidence>
<dbReference type="InterPro" id="IPR050553">
    <property type="entry name" value="Thioredoxin_ResA/DsbE_sf"/>
</dbReference>
<dbReference type="InterPro" id="IPR013740">
    <property type="entry name" value="Redoxin"/>
</dbReference>
<proteinExistence type="predicted"/>
<dbReference type="EMBL" id="VRTY01000022">
    <property type="protein sequence ID" value="TXK48711.1"/>
    <property type="molecule type" value="Genomic_DNA"/>
</dbReference>
<gene>
    <name evidence="3" type="ORF">FVR03_07560</name>
</gene>
<dbReference type="PROSITE" id="PS51352">
    <property type="entry name" value="THIOREDOXIN_2"/>
    <property type="match status" value="1"/>
</dbReference>
<dbReference type="InterPro" id="IPR013766">
    <property type="entry name" value="Thioredoxin_domain"/>
</dbReference>
<accession>A0A5C8KAE9</accession>
<dbReference type="Pfam" id="PF08534">
    <property type="entry name" value="Redoxin"/>
    <property type="match status" value="1"/>
</dbReference>